<evidence type="ECO:0000256" key="4">
    <source>
        <dbReference type="PROSITE-ProRule" id="PRU01161"/>
    </source>
</evidence>
<feature type="short sequence motif" description="DGA/G" evidence="4">
    <location>
        <begin position="187"/>
        <end position="189"/>
    </location>
</feature>
<gene>
    <name evidence="6" type="ORF">DRP53_00465</name>
</gene>
<dbReference type="InterPro" id="IPR016035">
    <property type="entry name" value="Acyl_Trfase/lysoPLipase"/>
</dbReference>
<dbReference type="SUPFAM" id="SSF52151">
    <property type="entry name" value="FabD/lysophospholipase-like"/>
    <property type="match status" value="1"/>
</dbReference>
<dbReference type="PANTHER" id="PTHR14226">
    <property type="entry name" value="NEUROPATHY TARGET ESTERASE/SWISS CHEESE D.MELANOGASTER"/>
    <property type="match status" value="1"/>
</dbReference>
<evidence type="ECO:0000256" key="2">
    <source>
        <dbReference type="ARBA" id="ARBA00022963"/>
    </source>
</evidence>
<feature type="short sequence motif" description="GXSXG" evidence="4">
    <location>
        <begin position="49"/>
        <end position="53"/>
    </location>
</feature>
<comment type="caution">
    <text evidence="6">The sequence shown here is derived from an EMBL/GenBank/DDBJ whole genome shotgun (WGS) entry which is preliminary data.</text>
</comment>
<reference evidence="6 7" key="1">
    <citation type="submission" date="2018-06" db="EMBL/GenBank/DDBJ databases">
        <title>Extensive metabolic versatility and redundancy in microbially diverse, dynamic hydrothermal sediments.</title>
        <authorList>
            <person name="Dombrowski N."/>
            <person name="Teske A."/>
            <person name="Baker B.J."/>
        </authorList>
    </citation>
    <scope>NUCLEOTIDE SEQUENCE [LARGE SCALE GENOMIC DNA]</scope>
    <source>
        <strain evidence="6">B36_G15</strain>
    </source>
</reference>
<feature type="active site" description="Proton acceptor" evidence="4">
    <location>
        <position position="187"/>
    </location>
</feature>
<keyword evidence="1 4" id="KW-0378">Hydrolase</keyword>
<protein>
    <recommendedName>
        <fullName evidence="5">PNPLA domain-containing protein</fullName>
    </recommendedName>
</protein>
<dbReference type="GO" id="GO:0016042">
    <property type="term" value="P:lipid catabolic process"/>
    <property type="evidence" value="ECO:0007669"/>
    <property type="project" value="UniProtKB-UniRule"/>
</dbReference>
<dbReference type="GO" id="GO:0016787">
    <property type="term" value="F:hydrolase activity"/>
    <property type="evidence" value="ECO:0007669"/>
    <property type="project" value="UniProtKB-UniRule"/>
</dbReference>
<organism evidence="6 7">
    <name type="scientific">candidate division WOR-3 bacterium</name>
    <dbReference type="NCBI Taxonomy" id="2052148"/>
    <lineage>
        <taxon>Bacteria</taxon>
        <taxon>Bacteria division WOR-3</taxon>
    </lineage>
</organism>
<dbReference type="InterPro" id="IPR002641">
    <property type="entry name" value="PNPLA_dom"/>
</dbReference>
<dbReference type="PROSITE" id="PS51635">
    <property type="entry name" value="PNPLA"/>
    <property type="match status" value="1"/>
</dbReference>
<evidence type="ECO:0000256" key="3">
    <source>
        <dbReference type="ARBA" id="ARBA00023098"/>
    </source>
</evidence>
<dbReference type="Pfam" id="PF01734">
    <property type="entry name" value="Patatin"/>
    <property type="match status" value="1"/>
</dbReference>
<dbReference type="PANTHER" id="PTHR14226:SF29">
    <property type="entry name" value="NEUROPATHY TARGET ESTERASE SWS"/>
    <property type="match status" value="1"/>
</dbReference>
<feature type="domain" description="PNPLA" evidence="5">
    <location>
        <begin position="18"/>
        <end position="200"/>
    </location>
</feature>
<evidence type="ECO:0000256" key="1">
    <source>
        <dbReference type="ARBA" id="ARBA00022801"/>
    </source>
</evidence>
<evidence type="ECO:0000313" key="6">
    <source>
        <dbReference type="EMBL" id="RKX71791.1"/>
    </source>
</evidence>
<proteinExistence type="predicted"/>
<sequence>MWPRSRSSAIILKSRIGIALGGGGAKGLAHIGVLIALEEMGIKFDAVVGTSIGAIIGGLFALEGSAQNLKEKAKEIITSKDFLSLGLNAFRKDGTIFHKLAEKFYMGKLLFKEAQIDVAKTERIFRDLFKDATFEQTKIPFATVALDLATGDDFVFDHGPLMIGTWASAAIPGIFPPVVYDEKILIDGGVTTDLPVRICRRYGVDVVIGVYLGGSILRKEEYKTGFQILKRSAEILNYRVNEPNLIDADVLIHPHLEQIHWADFSRIDECVEEGKHAVLRRQKEIREALSLRNRIKRLFRFLKHP</sequence>
<evidence type="ECO:0000259" key="5">
    <source>
        <dbReference type="PROSITE" id="PS51635"/>
    </source>
</evidence>
<dbReference type="Gene3D" id="3.40.1090.10">
    <property type="entry name" value="Cytosolic phospholipase A2 catalytic domain"/>
    <property type="match status" value="2"/>
</dbReference>
<dbReference type="InterPro" id="IPR050301">
    <property type="entry name" value="NTE"/>
</dbReference>
<keyword evidence="3 4" id="KW-0443">Lipid metabolism</keyword>
<feature type="short sequence motif" description="GXGXXG" evidence="4">
    <location>
        <begin position="22"/>
        <end position="27"/>
    </location>
</feature>
<feature type="active site" description="Nucleophile" evidence="4">
    <location>
        <position position="51"/>
    </location>
</feature>
<dbReference type="EMBL" id="QNBE01000002">
    <property type="protein sequence ID" value="RKX71791.1"/>
    <property type="molecule type" value="Genomic_DNA"/>
</dbReference>
<dbReference type="Proteomes" id="UP000268469">
    <property type="component" value="Unassembled WGS sequence"/>
</dbReference>
<keyword evidence="2 4" id="KW-0442">Lipid degradation</keyword>
<evidence type="ECO:0000313" key="7">
    <source>
        <dbReference type="Proteomes" id="UP000268469"/>
    </source>
</evidence>
<dbReference type="AlphaFoldDB" id="A0A660SP00"/>
<accession>A0A660SP00</accession>
<name>A0A660SP00_UNCW3</name>